<dbReference type="PANTHER" id="PTHR22916">
    <property type="entry name" value="GLYCOSYLTRANSFERASE"/>
    <property type="match status" value="1"/>
</dbReference>
<dbReference type="InterPro" id="IPR029044">
    <property type="entry name" value="Nucleotide-diphossugar_trans"/>
</dbReference>
<dbReference type="RefSeq" id="WP_117391149.1">
    <property type="nucleotide sequence ID" value="NZ_QWDC01000001.1"/>
</dbReference>
<keyword evidence="3" id="KW-1185">Reference proteome</keyword>
<protein>
    <submittedName>
        <fullName evidence="2">Glycosyltransferase family 2 protein</fullName>
    </submittedName>
</protein>
<accession>A0A372P105</accession>
<dbReference type="PANTHER" id="PTHR22916:SF3">
    <property type="entry name" value="UDP-GLCNAC:BETAGAL BETA-1,3-N-ACETYLGLUCOSAMINYLTRANSFERASE-LIKE PROTEIN 1"/>
    <property type="match status" value="1"/>
</dbReference>
<organism evidence="2 3">
    <name type="scientific">Mucilaginibacter conchicola</name>
    <dbReference type="NCBI Taxonomy" id="2303333"/>
    <lineage>
        <taxon>Bacteria</taxon>
        <taxon>Pseudomonadati</taxon>
        <taxon>Bacteroidota</taxon>
        <taxon>Sphingobacteriia</taxon>
        <taxon>Sphingobacteriales</taxon>
        <taxon>Sphingobacteriaceae</taxon>
        <taxon>Mucilaginibacter</taxon>
    </lineage>
</organism>
<dbReference type="Proteomes" id="UP000264217">
    <property type="component" value="Unassembled WGS sequence"/>
</dbReference>
<keyword evidence="2" id="KW-0808">Transferase</keyword>
<feature type="domain" description="Glycosyltransferase 2-like" evidence="1">
    <location>
        <begin position="6"/>
        <end position="140"/>
    </location>
</feature>
<dbReference type="OrthoDB" id="6638511at2"/>
<dbReference type="Gene3D" id="3.90.550.10">
    <property type="entry name" value="Spore Coat Polysaccharide Biosynthesis Protein SpsA, Chain A"/>
    <property type="match status" value="1"/>
</dbReference>
<dbReference type="InterPro" id="IPR001173">
    <property type="entry name" value="Glyco_trans_2-like"/>
</dbReference>
<dbReference type="AlphaFoldDB" id="A0A372P105"/>
<name>A0A372P105_9SPHI</name>
<gene>
    <name evidence="2" type="ORF">D0C36_08805</name>
</gene>
<dbReference type="EMBL" id="QWDC01000001">
    <property type="protein sequence ID" value="RFZ95599.1"/>
    <property type="molecule type" value="Genomic_DNA"/>
</dbReference>
<evidence type="ECO:0000259" key="1">
    <source>
        <dbReference type="Pfam" id="PF00535"/>
    </source>
</evidence>
<reference evidence="2 3" key="1">
    <citation type="submission" date="2018-08" db="EMBL/GenBank/DDBJ databases">
        <title>Mucilaginibacter sp. MYSH2.</title>
        <authorList>
            <person name="Seo T."/>
        </authorList>
    </citation>
    <scope>NUCLEOTIDE SEQUENCE [LARGE SCALE GENOMIC DNA]</scope>
    <source>
        <strain evidence="2 3">MYSH2</strain>
    </source>
</reference>
<dbReference type="CDD" id="cd00761">
    <property type="entry name" value="Glyco_tranf_GTA_type"/>
    <property type="match status" value="1"/>
</dbReference>
<dbReference type="GO" id="GO:0016758">
    <property type="term" value="F:hexosyltransferase activity"/>
    <property type="evidence" value="ECO:0007669"/>
    <property type="project" value="UniProtKB-ARBA"/>
</dbReference>
<proteinExistence type="predicted"/>
<sequence>MPVDISIIIPCFNRVALLRQTLKSVEAAIGGLNAEVILVDDGSDRPISEQITDFAHLPLVISRQKNAGLTTARYNGLLMAKGEYIQFLDSDDQVAANKFDVQLKQMRAVDADVSYTDIAECFIANETGKLTTKHISQIRRVEEAPLFYIKVQPAPHSPIFKREYLTSAIAKSFIALSRDYDPIAEVWFYYNLSIHPAKIIKIDEPLTLYIHHNQERITNHWEWQGLSALMLMHQFAQHLPGNHDVYVEKAKNYVAIAAFNTYRGLPYNIDAMLQEAFIDIWRKLGKSKISDLNGGKYFTFLSKIIGPVTTSKLFKKLNRNNYQHTRTVSKAELDAKLKPVLKLIKS</sequence>
<dbReference type="SUPFAM" id="SSF53448">
    <property type="entry name" value="Nucleotide-diphospho-sugar transferases"/>
    <property type="match status" value="1"/>
</dbReference>
<evidence type="ECO:0000313" key="3">
    <source>
        <dbReference type="Proteomes" id="UP000264217"/>
    </source>
</evidence>
<evidence type="ECO:0000313" key="2">
    <source>
        <dbReference type="EMBL" id="RFZ95599.1"/>
    </source>
</evidence>
<dbReference type="Pfam" id="PF00535">
    <property type="entry name" value="Glycos_transf_2"/>
    <property type="match status" value="1"/>
</dbReference>
<comment type="caution">
    <text evidence="2">The sequence shown here is derived from an EMBL/GenBank/DDBJ whole genome shotgun (WGS) entry which is preliminary data.</text>
</comment>